<dbReference type="EMBL" id="CM043778">
    <property type="protein sequence ID" value="KAI4838031.1"/>
    <property type="molecule type" value="Genomic_DNA"/>
</dbReference>
<name>A0ACB9Y853_PLABR</name>
<gene>
    <name evidence="1" type="ORF">MKS88_003454</name>
</gene>
<keyword evidence="2" id="KW-1185">Reference proteome</keyword>
<organism evidence="1 2">
    <name type="scientific">Plasmodium brasilianum</name>
    <dbReference type="NCBI Taxonomy" id="5824"/>
    <lineage>
        <taxon>Eukaryota</taxon>
        <taxon>Sar</taxon>
        <taxon>Alveolata</taxon>
        <taxon>Apicomplexa</taxon>
        <taxon>Aconoidasida</taxon>
        <taxon>Haemosporida</taxon>
        <taxon>Plasmodiidae</taxon>
        <taxon>Plasmodium</taxon>
        <taxon>Plasmodium (Plasmodium)</taxon>
    </lineage>
</organism>
<comment type="caution">
    <text evidence="1">The sequence shown here is derived from an EMBL/GenBank/DDBJ whole genome shotgun (WGS) entry which is preliminary data.</text>
</comment>
<evidence type="ECO:0000313" key="2">
    <source>
        <dbReference type="Proteomes" id="UP001056978"/>
    </source>
</evidence>
<evidence type="ECO:0000313" key="1">
    <source>
        <dbReference type="EMBL" id="KAI4838031.1"/>
    </source>
</evidence>
<sequence length="324" mass="38291">MDDVGLTLPSALNYKILDNKTAYYSDDKCNTLVDVLSEYNGVFDFCEKFIGIIENFNKLTIFGQFEDDSCITVKFWVYDRLFKLPINNTNVNDINKVILKLKENIDLDTIKECNIFNFTFSKEDFYKMKSLYDYATNYNTIKEHLYGKNYICNQNLRNYIDKNYEIYINVKDKCNSNDTRNDEYCTVYDYIKKVFINENSSLSCKVKHSEDDVSEKEQHVTRRDEGLAPTLSNLGKRDEKIPGINVITELEKNSVPFAKIIVGVIFPLLGFFFILYKFTPFKSWLKTNLLKKKIIEDYEDEEYTQEPLNECYSTRRRHVHYHPL</sequence>
<proteinExistence type="predicted"/>
<protein>
    <submittedName>
        <fullName evidence="1">PIR protein</fullName>
    </submittedName>
</protein>
<accession>A0ACB9Y853</accession>
<dbReference type="Proteomes" id="UP001056978">
    <property type="component" value="Chromosome 10"/>
</dbReference>
<reference evidence="1" key="1">
    <citation type="submission" date="2022-06" db="EMBL/GenBank/DDBJ databases">
        <title>The First Complete Genome of the Simian Malaria Parasite Plasmodium brasilianum.</title>
        <authorList>
            <person name="Bajic M."/>
            <person name="Ravishankar S."/>
        </authorList>
    </citation>
    <scope>NUCLEOTIDE SEQUENCE</scope>
    <source>
        <strain evidence="1">Bolivian I</strain>
    </source>
</reference>